<evidence type="ECO:0000256" key="3">
    <source>
        <dbReference type="ARBA" id="ARBA00022729"/>
    </source>
</evidence>
<evidence type="ECO:0000256" key="4">
    <source>
        <dbReference type="ARBA" id="ARBA00023157"/>
    </source>
</evidence>
<dbReference type="Pfam" id="PF00219">
    <property type="entry name" value="IGFBP"/>
    <property type="match status" value="1"/>
</dbReference>
<name>A0ABQ9U5K6_SAGOE</name>
<dbReference type="SMART" id="SM00121">
    <property type="entry name" value="IB"/>
    <property type="match status" value="1"/>
</dbReference>
<dbReference type="InterPro" id="IPR000867">
    <property type="entry name" value="IGFBP-like"/>
</dbReference>
<organism evidence="7 8">
    <name type="scientific">Saguinus oedipus</name>
    <name type="common">Cotton-top tamarin</name>
    <name type="synonym">Oedipomidas oedipus</name>
    <dbReference type="NCBI Taxonomy" id="9490"/>
    <lineage>
        <taxon>Eukaryota</taxon>
        <taxon>Metazoa</taxon>
        <taxon>Chordata</taxon>
        <taxon>Craniata</taxon>
        <taxon>Vertebrata</taxon>
        <taxon>Euteleostomi</taxon>
        <taxon>Mammalia</taxon>
        <taxon>Eutheria</taxon>
        <taxon>Euarchontoglires</taxon>
        <taxon>Primates</taxon>
        <taxon>Haplorrhini</taxon>
        <taxon>Platyrrhini</taxon>
        <taxon>Cebidae</taxon>
        <taxon>Callitrichinae</taxon>
        <taxon>Saguinus</taxon>
    </lineage>
</organism>
<dbReference type="Proteomes" id="UP001266305">
    <property type="component" value="Unassembled WGS sequence"/>
</dbReference>
<dbReference type="PANTHER" id="PTHR14186:SF20">
    <property type="entry name" value="CYSTEINE-RICH MOTOR NEURON 1 PROTEIN-LIKE"/>
    <property type="match status" value="1"/>
</dbReference>
<dbReference type="PROSITE" id="PS51323">
    <property type="entry name" value="IGFBP_N_2"/>
    <property type="match status" value="1"/>
</dbReference>
<proteinExistence type="predicted"/>
<protein>
    <recommendedName>
        <fullName evidence="6">IGFBP N-terminal domain-containing protein</fullName>
    </recommendedName>
</protein>
<sequence>MYLVAGGRGLAGCGHLPASLLGLLLLLLARSGTRALVCLPCDESKCEEPRNCPGSIVQGVCGCCYTCASQRNESCGGTFGIYGTCDRGLRCVIRPPLNGDSLTEYEAGVCEGTAARCGPPPTWPAPPPRRWLRGTKFGRDFPEERGLCGRRGGRRPRERAPAALRFPLPAPPTLRQPRTRLRRVGGGGRVEDSPLSPRRRAHVWPFRQGLGGLVLRPEVGAPRAGGGHCGGCRARAPRGARPCRPPRTGAVWHGELHTGRESPFLWAEETCRGLLCWLLHRALCAAVSRLTEGERDEISGVFLVGEPVLVRVGLNPASVPRP</sequence>
<evidence type="ECO:0000256" key="2">
    <source>
        <dbReference type="ARBA" id="ARBA00022525"/>
    </source>
</evidence>
<keyword evidence="2" id="KW-0964">Secreted</keyword>
<evidence type="ECO:0000313" key="7">
    <source>
        <dbReference type="EMBL" id="KAK2092337.1"/>
    </source>
</evidence>
<gene>
    <name evidence="7" type="ORF">P7K49_028865</name>
</gene>
<keyword evidence="8" id="KW-1185">Reference proteome</keyword>
<dbReference type="EMBL" id="JASSZA010000015">
    <property type="protein sequence ID" value="KAK2092337.1"/>
    <property type="molecule type" value="Genomic_DNA"/>
</dbReference>
<dbReference type="InterPro" id="IPR011390">
    <property type="entry name" value="IGFBP_rP_mac25"/>
</dbReference>
<feature type="chain" id="PRO_5047323963" description="IGFBP N-terminal domain-containing protein" evidence="5">
    <location>
        <begin position="36"/>
        <end position="322"/>
    </location>
</feature>
<keyword evidence="3 5" id="KW-0732">Signal</keyword>
<dbReference type="InterPro" id="IPR009030">
    <property type="entry name" value="Growth_fac_rcpt_cys_sf"/>
</dbReference>
<comment type="subcellular location">
    <subcellularLocation>
        <location evidence="1">Secreted</location>
    </subcellularLocation>
</comment>
<dbReference type="PANTHER" id="PTHR14186">
    <property type="entry name" value="INSULIN-LIKE GROWTH FACTOR BINDING PROTEIN-RELATED"/>
    <property type="match status" value="1"/>
</dbReference>
<evidence type="ECO:0000313" key="8">
    <source>
        <dbReference type="Proteomes" id="UP001266305"/>
    </source>
</evidence>
<evidence type="ECO:0000256" key="5">
    <source>
        <dbReference type="SAM" id="SignalP"/>
    </source>
</evidence>
<accession>A0ABQ9U5K6</accession>
<comment type="caution">
    <text evidence="7">The sequence shown here is derived from an EMBL/GenBank/DDBJ whole genome shotgun (WGS) entry which is preliminary data.</text>
</comment>
<feature type="domain" description="IGFBP N-terminal" evidence="6">
    <location>
        <begin position="34"/>
        <end position="120"/>
    </location>
</feature>
<dbReference type="SUPFAM" id="SSF57184">
    <property type="entry name" value="Growth factor receptor domain"/>
    <property type="match status" value="1"/>
</dbReference>
<reference evidence="7 8" key="1">
    <citation type="submission" date="2023-05" db="EMBL/GenBank/DDBJ databases">
        <title>B98-5 Cell Line De Novo Hybrid Assembly: An Optical Mapping Approach.</title>
        <authorList>
            <person name="Kananen K."/>
            <person name="Auerbach J.A."/>
            <person name="Kautto E."/>
            <person name="Blachly J.S."/>
        </authorList>
    </citation>
    <scope>NUCLEOTIDE SEQUENCE [LARGE SCALE GENOMIC DNA]</scope>
    <source>
        <strain evidence="7">B95-8</strain>
        <tissue evidence="7">Cell line</tissue>
    </source>
</reference>
<keyword evidence="4" id="KW-1015">Disulfide bond</keyword>
<evidence type="ECO:0000256" key="1">
    <source>
        <dbReference type="ARBA" id="ARBA00004613"/>
    </source>
</evidence>
<feature type="signal peptide" evidence="5">
    <location>
        <begin position="1"/>
        <end position="35"/>
    </location>
</feature>
<evidence type="ECO:0000259" key="6">
    <source>
        <dbReference type="PROSITE" id="PS51323"/>
    </source>
</evidence>
<dbReference type="Gene3D" id="4.10.40.20">
    <property type="match status" value="1"/>
</dbReference>